<dbReference type="AlphaFoldDB" id="A0ABD0QD30"/>
<dbReference type="Gene3D" id="2.130.10.130">
    <property type="entry name" value="Integrin alpha, N-terminal"/>
    <property type="match status" value="1"/>
</dbReference>
<dbReference type="Proteomes" id="UP001529510">
    <property type="component" value="Unassembled WGS sequence"/>
</dbReference>
<keyword evidence="2" id="KW-1185">Reference proteome</keyword>
<dbReference type="PANTHER" id="PTHR23220">
    <property type="entry name" value="INTEGRIN ALPHA"/>
    <property type="match status" value="1"/>
</dbReference>
<dbReference type="EMBL" id="JAMKFB020000009">
    <property type="protein sequence ID" value="KAL0184034.1"/>
    <property type="molecule type" value="Genomic_DNA"/>
</dbReference>
<name>A0ABD0QD30_CIRMR</name>
<feature type="non-terminal residue" evidence="1">
    <location>
        <position position="67"/>
    </location>
</feature>
<comment type="caution">
    <text evidence="1">The sequence shown here is derived from an EMBL/GenBank/DDBJ whole genome shotgun (WGS) entry which is preliminary data.</text>
</comment>
<proteinExistence type="predicted"/>
<evidence type="ECO:0000313" key="2">
    <source>
        <dbReference type="Proteomes" id="UP001529510"/>
    </source>
</evidence>
<dbReference type="InterPro" id="IPR028994">
    <property type="entry name" value="Integrin_alpha_N"/>
</dbReference>
<evidence type="ECO:0000313" key="1">
    <source>
        <dbReference type="EMBL" id="KAL0184034.1"/>
    </source>
</evidence>
<protein>
    <submittedName>
        <fullName evidence="1">Uncharacterized protein</fullName>
    </submittedName>
</protein>
<gene>
    <name evidence="1" type="ORF">M9458_019730</name>
</gene>
<dbReference type="PANTHER" id="PTHR23220:SF4">
    <property type="entry name" value="INTEGRIN ALPHA-V"/>
    <property type="match status" value="1"/>
</dbReference>
<reference evidence="1 2" key="1">
    <citation type="submission" date="2024-05" db="EMBL/GenBank/DDBJ databases">
        <title>Genome sequencing and assembly of Indian major carp, Cirrhinus mrigala (Hamilton, 1822).</title>
        <authorList>
            <person name="Mohindra V."/>
            <person name="Chowdhury L.M."/>
            <person name="Lal K."/>
            <person name="Jena J.K."/>
        </authorList>
    </citation>
    <scope>NUCLEOTIDE SEQUENCE [LARGE SCALE GENOMIC DNA]</scope>
    <source>
        <strain evidence="1">CM1030</strain>
        <tissue evidence="1">Blood</tissue>
    </source>
</reference>
<sequence>MDLLVGAPLFMDRGSDGKLREVGQVYVYLGKGGFTFNNVIKLTGSEVYARYGSSICSLGDLNMDGYN</sequence>
<accession>A0ABD0QD30</accession>
<organism evidence="1 2">
    <name type="scientific">Cirrhinus mrigala</name>
    <name type="common">Mrigala</name>
    <dbReference type="NCBI Taxonomy" id="683832"/>
    <lineage>
        <taxon>Eukaryota</taxon>
        <taxon>Metazoa</taxon>
        <taxon>Chordata</taxon>
        <taxon>Craniata</taxon>
        <taxon>Vertebrata</taxon>
        <taxon>Euteleostomi</taxon>
        <taxon>Actinopterygii</taxon>
        <taxon>Neopterygii</taxon>
        <taxon>Teleostei</taxon>
        <taxon>Ostariophysi</taxon>
        <taxon>Cypriniformes</taxon>
        <taxon>Cyprinidae</taxon>
        <taxon>Labeoninae</taxon>
        <taxon>Labeonini</taxon>
        <taxon>Cirrhinus</taxon>
    </lineage>
</organism>
<dbReference type="SUPFAM" id="SSF69318">
    <property type="entry name" value="Integrin alpha N-terminal domain"/>
    <property type="match status" value="1"/>
</dbReference>